<name>A0A6A7A852_9PLEO</name>
<feature type="transmembrane region" description="Helical" evidence="1">
    <location>
        <begin position="6"/>
        <end position="24"/>
    </location>
</feature>
<sequence>MSGLEVVALVAAIISAFSGTASYLKERKKRKEEKAEAKRKAMQSLELAVISAPPQIQVEYDRDFTRIGAKFASGDSIARNQLTEILIHMQQNMIQTLQGLLLSNSSNAAS</sequence>
<proteinExistence type="predicted"/>
<keyword evidence="1" id="KW-1133">Transmembrane helix</keyword>
<evidence type="ECO:0000313" key="2">
    <source>
        <dbReference type="EMBL" id="KAF2828877.1"/>
    </source>
</evidence>
<reference evidence="2" key="1">
    <citation type="journal article" date="2020" name="Stud. Mycol.">
        <title>101 Dothideomycetes genomes: a test case for predicting lifestyles and emergence of pathogens.</title>
        <authorList>
            <person name="Haridas S."/>
            <person name="Albert R."/>
            <person name="Binder M."/>
            <person name="Bloem J."/>
            <person name="Labutti K."/>
            <person name="Salamov A."/>
            <person name="Andreopoulos B."/>
            <person name="Baker S."/>
            <person name="Barry K."/>
            <person name="Bills G."/>
            <person name="Bluhm B."/>
            <person name="Cannon C."/>
            <person name="Castanera R."/>
            <person name="Culley D."/>
            <person name="Daum C."/>
            <person name="Ezra D."/>
            <person name="Gonzalez J."/>
            <person name="Henrissat B."/>
            <person name="Kuo A."/>
            <person name="Liang C."/>
            <person name="Lipzen A."/>
            <person name="Lutzoni F."/>
            <person name="Magnuson J."/>
            <person name="Mondo S."/>
            <person name="Nolan M."/>
            <person name="Ohm R."/>
            <person name="Pangilinan J."/>
            <person name="Park H.-J."/>
            <person name="Ramirez L."/>
            <person name="Alfaro M."/>
            <person name="Sun H."/>
            <person name="Tritt A."/>
            <person name="Yoshinaga Y."/>
            <person name="Zwiers L.-H."/>
            <person name="Turgeon B."/>
            <person name="Goodwin S."/>
            <person name="Spatafora J."/>
            <person name="Crous P."/>
            <person name="Grigoriev I."/>
        </authorList>
    </citation>
    <scope>NUCLEOTIDE SEQUENCE</scope>
    <source>
        <strain evidence="2">CBS 113818</strain>
    </source>
</reference>
<keyword evidence="1" id="KW-0472">Membrane</keyword>
<keyword evidence="3" id="KW-1185">Reference proteome</keyword>
<evidence type="ECO:0000256" key="1">
    <source>
        <dbReference type="SAM" id="Phobius"/>
    </source>
</evidence>
<protein>
    <submittedName>
        <fullName evidence="2">Uncharacterized protein</fullName>
    </submittedName>
</protein>
<organism evidence="2 3">
    <name type="scientific">Ophiobolus disseminans</name>
    <dbReference type="NCBI Taxonomy" id="1469910"/>
    <lineage>
        <taxon>Eukaryota</taxon>
        <taxon>Fungi</taxon>
        <taxon>Dikarya</taxon>
        <taxon>Ascomycota</taxon>
        <taxon>Pezizomycotina</taxon>
        <taxon>Dothideomycetes</taxon>
        <taxon>Pleosporomycetidae</taxon>
        <taxon>Pleosporales</taxon>
        <taxon>Pleosporineae</taxon>
        <taxon>Phaeosphaeriaceae</taxon>
        <taxon>Ophiobolus</taxon>
    </lineage>
</organism>
<accession>A0A6A7A852</accession>
<dbReference type="OrthoDB" id="5309037at2759"/>
<dbReference type="PANTHER" id="PTHR42354:SF1">
    <property type="entry name" value="C2H2-TYPE DOMAIN-CONTAINING PROTEIN"/>
    <property type="match status" value="1"/>
</dbReference>
<dbReference type="AlphaFoldDB" id="A0A6A7A852"/>
<evidence type="ECO:0000313" key="3">
    <source>
        <dbReference type="Proteomes" id="UP000799424"/>
    </source>
</evidence>
<dbReference type="EMBL" id="MU006222">
    <property type="protein sequence ID" value="KAF2828877.1"/>
    <property type="molecule type" value="Genomic_DNA"/>
</dbReference>
<dbReference type="Proteomes" id="UP000799424">
    <property type="component" value="Unassembled WGS sequence"/>
</dbReference>
<keyword evidence="1" id="KW-0812">Transmembrane</keyword>
<gene>
    <name evidence="2" type="ORF">CC86DRAFT_404751</name>
</gene>
<dbReference type="PANTHER" id="PTHR42354">
    <property type="entry name" value="C2H2-TYPE DOMAIN-CONTAINING PROTEIN"/>
    <property type="match status" value="1"/>
</dbReference>